<dbReference type="GeneID" id="64981950"/>
<dbReference type="Proteomes" id="UP000242470">
    <property type="component" value="Unassembled WGS sequence"/>
</dbReference>
<evidence type="ECO:0000313" key="3">
    <source>
        <dbReference type="Proteomes" id="UP000242470"/>
    </source>
</evidence>
<reference evidence="2 3" key="1">
    <citation type="submission" date="2017-08" db="EMBL/GenBank/DDBJ databases">
        <title>Draft genome sequences of 64 type strains of genus Staph aureus.</title>
        <authorList>
            <person name="Cole K."/>
            <person name="Golubchik T."/>
            <person name="Russell J."/>
            <person name="Foster D."/>
            <person name="Llewelyn M."/>
            <person name="Wilson D."/>
            <person name="Crook D."/>
            <person name="Paul J."/>
        </authorList>
    </citation>
    <scope>NUCLEOTIDE SEQUENCE [LARGE SCALE GENOMIC DNA]</scope>
    <source>
        <strain evidence="2 3">NCTC 12101</strain>
    </source>
</reference>
<comment type="caution">
    <text evidence="2">The sequence shown here is derived from an EMBL/GenBank/DDBJ whole genome shotgun (WGS) entry which is preliminary data.</text>
</comment>
<dbReference type="PANTHER" id="PTHR40254:SF1">
    <property type="entry name" value="BLR0577 PROTEIN"/>
    <property type="match status" value="1"/>
</dbReference>
<dbReference type="SUPFAM" id="SSF51905">
    <property type="entry name" value="FAD/NAD(P)-binding domain"/>
    <property type="match status" value="1"/>
</dbReference>
<organism evidence="2 3">
    <name type="scientific">Staphylococcus auricularis</name>
    <dbReference type="NCBI Taxonomy" id="29379"/>
    <lineage>
        <taxon>Bacteria</taxon>
        <taxon>Bacillati</taxon>
        <taxon>Bacillota</taxon>
        <taxon>Bacilli</taxon>
        <taxon>Bacillales</taxon>
        <taxon>Staphylococcaceae</taxon>
        <taxon>Staphylococcus</taxon>
    </lineage>
</organism>
<protein>
    <submittedName>
        <fullName evidence="2">Pyridine nucleotide-disulfide oxidoreductase</fullName>
    </submittedName>
</protein>
<dbReference type="InterPro" id="IPR036188">
    <property type="entry name" value="FAD/NAD-bd_sf"/>
</dbReference>
<gene>
    <name evidence="2" type="ORF">CD158_00980</name>
</gene>
<dbReference type="InterPro" id="IPR038732">
    <property type="entry name" value="HpyO/CreE_NAD-binding"/>
</dbReference>
<dbReference type="InterPro" id="IPR052189">
    <property type="entry name" value="L-asp_N-monooxygenase_NS-form"/>
</dbReference>
<sequence>MRIAIVGSGTAGISVLKELVKYPAFNEMEVDLYDNPTNMGQGVPFQDDSDQLLINLPADQMSLNIDHPQEFYEWVKSQNNDTWGEDKYLPRYVFGHYMRDYLQHYNKAFDNVHVIQKEVTEIYVDEPVGETQFTYHVCTSTDMKSCKEYEVVFLTIGTLSYHDPYHLKGKEGFIASPYPTYKTLDKVHTKDRIAVVGTGLASLDVIRHVVENHEQLPIRVVSRSGSFPSVRGHMPKISFKHMTPDAFNEIKHHNFGNVPLDKALELFLADCKDYDVPVNEMIHRKQGDYLTDLTYDLEHPDVLGRFQSLLEHAKENMNWIWNSLSHQDQVQFLKRYHKILKANSNPMPPETAKLLIQHIQDGKLDVSGGLSHIAYEDGHYVMSFEDDDKAQEYYDIIINATGSKTQLKDLDRDDQLVINLENRQLIQAHPLGGIQIVPETNQVVSPRFGTLQHMYAIGQLTNGVNQSRNGVNMLVKQAVSIVEHLMQEYDTVKL</sequence>
<proteinExistence type="predicted"/>
<dbReference type="AlphaFoldDB" id="A0AAP8TU25"/>
<feature type="domain" description="FAD-dependent urate hydroxylase HpyO/Asp monooxygenase CreE-like FAD/NAD(P)-binding" evidence="1">
    <location>
        <begin position="4"/>
        <end position="158"/>
    </location>
</feature>
<dbReference type="PANTHER" id="PTHR40254">
    <property type="entry name" value="BLR0577 PROTEIN"/>
    <property type="match status" value="1"/>
</dbReference>
<accession>A0AAP8TU25</accession>
<dbReference type="Gene3D" id="3.50.50.60">
    <property type="entry name" value="FAD/NAD(P)-binding domain"/>
    <property type="match status" value="1"/>
</dbReference>
<name>A0AAP8TU25_9STAP</name>
<dbReference type="RefSeq" id="WP_059108145.1">
    <property type="nucleotide sequence ID" value="NZ_AP024589.1"/>
</dbReference>
<evidence type="ECO:0000313" key="2">
    <source>
        <dbReference type="EMBL" id="PNZ69324.1"/>
    </source>
</evidence>
<dbReference type="Pfam" id="PF13454">
    <property type="entry name" value="NAD_binding_9"/>
    <property type="match status" value="1"/>
</dbReference>
<dbReference type="EMBL" id="PPQW01000004">
    <property type="protein sequence ID" value="PNZ69324.1"/>
    <property type="molecule type" value="Genomic_DNA"/>
</dbReference>
<evidence type="ECO:0000259" key="1">
    <source>
        <dbReference type="Pfam" id="PF13454"/>
    </source>
</evidence>